<dbReference type="Proteomes" id="UP000054995">
    <property type="component" value="Unassembled WGS sequence"/>
</dbReference>
<dbReference type="AlphaFoldDB" id="A0A0V1G221"/>
<proteinExistence type="predicted"/>
<sequence length="102" mass="12259">MKLVIGKERAAVSEIEEQLRMTEELYRQIDVLQEEFEAGLDEEERNIAMDEWWEYRRSFREGKAKVRTLIIERQVVDVIPGSTRSEERKLYHDSNYRSFMAT</sequence>
<gene>
    <name evidence="1" type="ORF">T4D_101</name>
</gene>
<accession>A0A0V1G221</accession>
<dbReference type="OrthoDB" id="5938669at2759"/>
<comment type="caution">
    <text evidence="1">The sequence shown here is derived from an EMBL/GenBank/DDBJ whole genome shotgun (WGS) entry which is preliminary data.</text>
</comment>
<evidence type="ECO:0000313" key="1">
    <source>
        <dbReference type="EMBL" id="KRY92320.1"/>
    </source>
</evidence>
<dbReference type="EMBL" id="JYDT01000007">
    <property type="protein sequence ID" value="KRY92320.1"/>
    <property type="molecule type" value="Genomic_DNA"/>
</dbReference>
<protein>
    <submittedName>
        <fullName evidence="1">Uncharacterized protein</fullName>
    </submittedName>
</protein>
<keyword evidence="2" id="KW-1185">Reference proteome</keyword>
<evidence type="ECO:0000313" key="2">
    <source>
        <dbReference type="Proteomes" id="UP000054995"/>
    </source>
</evidence>
<name>A0A0V1G221_TRIPS</name>
<organism evidence="1 2">
    <name type="scientific">Trichinella pseudospiralis</name>
    <name type="common">Parasitic roundworm</name>
    <dbReference type="NCBI Taxonomy" id="6337"/>
    <lineage>
        <taxon>Eukaryota</taxon>
        <taxon>Metazoa</taxon>
        <taxon>Ecdysozoa</taxon>
        <taxon>Nematoda</taxon>
        <taxon>Enoplea</taxon>
        <taxon>Dorylaimia</taxon>
        <taxon>Trichinellida</taxon>
        <taxon>Trichinellidae</taxon>
        <taxon>Trichinella</taxon>
    </lineage>
</organism>
<reference evidence="1 2" key="1">
    <citation type="submission" date="2015-01" db="EMBL/GenBank/DDBJ databases">
        <title>Evolution of Trichinella species and genotypes.</title>
        <authorList>
            <person name="Korhonen P.K."/>
            <person name="Edoardo P."/>
            <person name="Giuseppe L.R."/>
            <person name="Gasser R.B."/>
        </authorList>
    </citation>
    <scope>NUCLEOTIDE SEQUENCE [LARGE SCALE GENOMIC DNA]</scope>
    <source>
        <strain evidence="1">ISS470</strain>
    </source>
</reference>